<dbReference type="OrthoDB" id="4096362at2759"/>
<dbReference type="EMBL" id="FN668638">
    <property type="protein sequence ID" value="CBK19612.2"/>
    <property type="molecule type" value="Genomic_DNA"/>
</dbReference>
<reference evidence="2" key="1">
    <citation type="submission" date="2010-02" db="EMBL/GenBank/DDBJ databases">
        <title>Sequencing and annotation of the Blastocystis hominis genome.</title>
        <authorList>
            <person name="Wincker P."/>
        </authorList>
    </citation>
    <scope>NUCLEOTIDE SEQUENCE</scope>
    <source>
        <strain evidence="2">Singapore isolate B</strain>
    </source>
</reference>
<keyword evidence="1" id="KW-1133">Transmembrane helix</keyword>
<proteinExistence type="predicted"/>
<sequence length="97" mass="11250">MPRQSDMEAVEQNYHYCSRCKLVVHDISVHCDICDECVLGYDHHCTLYFVLLSAYCGIYGILNAIISSAYALNMVYVYILSTSTRDYRLLELYCLIF</sequence>
<dbReference type="GeneID" id="24922140"/>
<evidence type="ECO:0000313" key="3">
    <source>
        <dbReference type="Proteomes" id="UP000008312"/>
    </source>
</evidence>
<evidence type="ECO:0008006" key="4">
    <source>
        <dbReference type="Google" id="ProtNLM"/>
    </source>
</evidence>
<keyword evidence="3" id="KW-1185">Reference proteome</keyword>
<organism evidence="2">
    <name type="scientific">Blastocystis hominis</name>
    <dbReference type="NCBI Taxonomy" id="12968"/>
    <lineage>
        <taxon>Eukaryota</taxon>
        <taxon>Sar</taxon>
        <taxon>Stramenopiles</taxon>
        <taxon>Bigyra</taxon>
        <taxon>Opalozoa</taxon>
        <taxon>Opalinata</taxon>
        <taxon>Blastocystidae</taxon>
        <taxon>Blastocystis</taxon>
    </lineage>
</organism>
<evidence type="ECO:0000256" key="1">
    <source>
        <dbReference type="SAM" id="Phobius"/>
    </source>
</evidence>
<dbReference type="AlphaFoldDB" id="D8LUX3"/>
<feature type="transmembrane region" description="Helical" evidence="1">
    <location>
        <begin position="57"/>
        <end position="79"/>
    </location>
</feature>
<dbReference type="Proteomes" id="UP000008312">
    <property type="component" value="Unassembled WGS sequence"/>
</dbReference>
<dbReference type="PROSITE" id="PS50216">
    <property type="entry name" value="DHHC"/>
    <property type="match status" value="1"/>
</dbReference>
<protein>
    <recommendedName>
        <fullName evidence="4">Protein S-acyltransferase</fullName>
    </recommendedName>
</protein>
<accession>D8LUX3</accession>
<evidence type="ECO:0000313" key="2">
    <source>
        <dbReference type="EMBL" id="CBK19612.2"/>
    </source>
</evidence>
<keyword evidence="1" id="KW-0472">Membrane</keyword>
<dbReference type="RefSeq" id="XP_012893660.1">
    <property type="nucleotide sequence ID" value="XM_013038206.1"/>
</dbReference>
<dbReference type="InParanoid" id="D8LUX3"/>
<keyword evidence="1" id="KW-0812">Transmembrane</keyword>
<name>D8LUX3_BLAHO</name>
<gene>
    <name evidence="2" type="ORF">GSBLH_T00006015001</name>
</gene>